<evidence type="ECO:0000313" key="5">
    <source>
        <dbReference type="RefSeq" id="XP_022743676.1"/>
    </source>
</evidence>
<dbReference type="InterPro" id="IPR035979">
    <property type="entry name" value="RBD_domain_sf"/>
</dbReference>
<proteinExistence type="predicted"/>
<accession>A0A6P5YTR2</accession>
<dbReference type="RefSeq" id="XP_022743677.1">
    <property type="nucleotide sequence ID" value="XM_022887942.1"/>
</dbReference>
<dbReference type="AlphaFoldDB" id="A0A6P5YTR2"/>
<evidence type="ECO:0000313" key="1">
    <source>
        <dbReference type="Proteomes" id="UP000515121"/>
    </source>
</evidence>
<dbReference type="RefSeq" id="XP_022743675.1">
    <property type="nucleotide sequence ID" value="XM_022887940.1"/>
</dbReference>
<protein>
    <submittedName>
        <fullName evidence="2 3">Uncharacterized protein LOC111294562</fullName>
    </submittedName>
</protein>
<dbReference type="RefSeq" id="XP_022743673.1">
    <property type="nucleotide sequence ID" value="XM_022887938.1"/>
</dbReference>
<evidence type="ECO:0000313" key="3">
    <source>
        <dbReference type="RefSeq" id="XP_022743674.1"/>
    </source>
</evidence>
<dbReference type="GeneID" id="111294562"/>
<sequence>MEVMTRRSPWTFWAVWFKDIYLPQDYYNGEPRGFGFVQHLDPAGTADAKYHVDGYVLLCRELTVVFAEENRKKPSEMRARQHRRSWAYRRSPLHYLDHHNMLEVTAAVHSIILLLGKDITKGQFHPVIEDTEGVRTQGHPMAQGDQARALVGGGAEVWTNLGD</sequence>
<gene>
    <name evidence="2 3 4 5 6 7 8 9" type="primary">LOC111294562</name>
</gene>
<reference evidence="2 3" key="1">
    <citation type="submission" date="2025-04" db="UniProtKB">
        <authorList>
            <consortium name="RefSeq"/>
        </authorList>
    </citation>
    <scope>IDENTIFICATION</scope>
    <source>
        <tissue evidence="2 3">Fruit stalk</tissue>
    </source>
</reference>
<name>A0A6P5YTR2_DURZI</name>
<evidence type="ECO:0000313" key="4">
    <source>
        <dbReference type="RefSeq" id="XP_022743675.1"/>
    </source>
</evidence>
<dbReference type="KEGG" id="dzi:111294562"/>
<evidence type="ECO:0000313" key="8">
    <source>
        <dbReference type="RefSeq" id="XP_022743679.1"/>
    </source>
</evidence>
<dbReference type="RefSeq" id="XP_022743676.1">
    <property type="nucleotide sequence ID" value="XM_022887941.1"/>
</dbReference>
<keyword evidence="1" id="KW-1185">Reference proteome</keyword>
<dbReference type="RefSeq" id="XP_022743681.1">
    <property type="nucleotide sequence ID" value="XM_022887946.1"/>
</dbReference>
<evidence type="ECO:0000313" key="2">
    <source>
        <dbReference type="RefSeq" id="XP_022743673.1"/>
    </source>
</evidence>
<dbReference type="SUPFAM" id="SSF54928">
    <property type="entry name" value="RNA-binding domain, RBD"/>
    <property type="match status" value="1"/>
</dbReference>
<evidence type="ECO:0000313" key="7">
    <source>
        <dbReference type="RefSeq" id="XP_022743678.1"/>
    </source>
</evidence>
<organism evidence="1 6">
    <name type="scientific">Durio zibethinus</name>
    <name type="common">Durian</name>
    <dbReference type="NCBI Taxonomy" id="66656"/>
    <lineage>
        <taxon>Eukaryota</taxon>
        <taxon>Viridiplantae</taxon>
        <taxon>Streptophyta</taxon>
        <taxon>Embryophyta</taxon>
        <taxon>Tracheophyta</taxon>
        <taxon>Spermatophyta</taxon>
        <taxon>Magnoliopsida</taxon>
        <taxon>eudicotyledons</taxon>
        <taxon>Gunneridae</taxon>
        <taxon>Pentapetalae</taxon>
        <taxon>rosids</taxon>
        <taxon>malvids</taxon>
        <taxon>Malvales</taxon>
        <taxon>Malvaceae</taxon>
        <taxon>Helicteroideae</taxon>
        <taxon>Durio</taxon>
    </lineage>
</organism>
<dbReference type="Proteomes" id="UP000515121">
    <property type="component" value="Unplaced"/>
</dbReference>
<evidence type="ECO:0000313" key="6">
    <source>
        <dbReference type="RefSeq" id="XP_022743677.1"/>
    </source>
</evidence>
<dbReference type="RefSeq" id="XP_022743674.1">
    <property type="nucleotide sequence ID" value="XM_022887939.1"/>
</dbReference>
<dbReference type="InterPro" id="IPR012677">
    <property type="entry name" value="Nucleotide-bd_a/b_plait_sf"/>
</dbReference>
<dbReference type="OrthoDB" id="439808at2759"/>
<dbReference type="RefSeq" id="XP_022743679.1">
    <property type="nucleotide sequence ID" value="XM_022887944.1"/>
</dbReference>
<dbReference type="GO" id="GO:0003676">
    <property type="term" value="F:nucleic acid binding"/>
    <property type="evidence" value="ECO:0007669"/>
    <property type="project" value="InterPro"/>
</dbReference>
<dbReference type="RefSeq" id="XP_022743678.1">
    <property type="nucleotide sequence ID" value="XM_022887943.1"/>
</dbReference>
<evidence type="ECO:0000313" key="9">
    <source>
        <dbReference type="RefSeq" id="XP_022743681.1"/>
    </source>
</evidence>
<dbReference type="Gene3D" id="3.30.70.330">
    <property type="match status" value="1"/>
</dbReference>